<accession>A0ABD3D304</accession>
<dbReference type="AlphaFoldDB" id="A0ABD3D304"/>
<name>A0ABD3D304_9LAMI</name>
<evidence type="ECO:0000313" key="2">
    <source>
        <dbReference type="EMBL" id="KAL3636378.1"/>
    </source>
</evidence>
<dbReference type="PANTHER" id="PTHR31589:SF110">
    <property type="entry name" value="PROTEIN, PUTATIVE (DUF239)-RELATED"/>
    <property type="match status" value="1"/>
</dbReference>
<dbReference type="PANTHER" id="PTHR31589">
    <property type="entry name" value="PROTEIN, PUTATIVE (DUF239)-RELATED-RELATED"/>
    <property type="match status" value="1"/>
</dbReference>
<sequence>MDVWAPHVDNPNESSESLIRLKIENTAYLDYSWINVGWQVNPKLYGDDATRLTIIWEKYNSSDNNSTYCYNVMCKPGFVQTNNTIRLGDKFTTISSYGEKGPHFAFPLSVYKDSQTKHWWLEVNKIAVGYWPWQLFSDNKNDTATWVQLGGKVTTTTTNPTMPQMGSGHFPKEGYGKAACIQAIQAYRSMDRKDPEKSLYSSFDTTNPKCYGLKALGNYFYYGGPGGNKSSCE</sequence>
<gene>
    <name evidence="2" type="ORF">CASFOL_020925</name>
</gene>
<organism evidence="2 3">
    <name type="scientific">Castilleja foliolosa</name>
    <dbReference type="NCBI Taxonomy" id="1961234"/>
    <lineage>
        <taxon>Eukaryota</taxon>
        <taxon>Viridiplantae</taxon>
        <taxon>Streptophyta</taxon>
        <taxon>Embryophyta</taxon>
        <taxon>Tracheophyta</taxon>
        <taxon>Spermatophyta</taxon>
        <taxon>Magnoliopsida</taxon>
        <taxon>eudicotyledons</taxon>
        <taxon>Gunneridae</taxon>
        <taxon>Pentapetalae</taxon>
        <taxon>asterids</taxon>
        <taxon>lamiids</taxon>
        <taxon>Lamiales</taxon>
        <taxon>Orobanchaceae</taxon>
        <taxon>Pedicularideae</taxon>
        <taxon>Castillejinae</taxon>
        <taxon>Castilleja</taxon>
    </lineage>
</organism>
<reference evidence="3" key="1">
    <citation type="journal article" date="2024" name="IScience">
        <title>Strigolactones Initiate the Formation of Haustorium-like Structures in Castilleja.</title>
        <authorList>
            <person name="Buerger M."/>
            <person name="Peterson D."/>
            <person name="Chory J."/>
        </authorList>
    </citation>
    <scope>NUCLEOTIDE SEQUENCE [LARGE SCALE GENOMIC DNA]</scope>
</reference>
<dbReference type="Gene3D" id="3.90.1320.10">
    <property type="entry name" value="Outer-capsid protein sigma 3, large lobe"/>
    <property type="match status" value="1"/>
</dbReference>
<dbReference type="EMBL" id="JAVIJP010000027">
    <property type="protein sequence ID" value="KAL3636378.1"/>
    <property type="molecule type" value="Genomic_DNA"/>
</dbReference>
<keyword evidence="3" id="KW-1185">Reference proteome</keyword>
<dbReference type="Pfam" id="PF03080">
    <property type="entry name" value="Neprosin"/>
    <property type="match status" value="1"/>
</dbReference>
<evidence type="ECO:0000259" key="1">
    <source>
        <dbReference type="PROSITE" id="PS52045"/>
    </source>
</evidence>
<dbReference type="PROSITE" id="PS52045">
    <property type="entry name" value="NEPROSIN_PEP_CD"/>
    <property type="match status" value="1"/>
</dbReference>
<protein>
    <recommendedName>
        <fullName evidence="1">Neprosin PEP catalytic domain-containing protein</fullName>
    </recommendedName>
</protein>
<evidence type="ECO:0000313" key="3">
    <source>
        <dbReference type="Proteomes" id="UP001632038"/>
    </source>
</evidence>
<proteinExistence type="predicted"/>
<comment type="caution">
    <text evidence="2">The sequence shown here is derived from an EMBL/GenBank/DDBJ whole genome shotgun (WGS) entry which is preliminary data.</text>
</comment>
<feature type="domain" description="Neprosin PEP catalytic" evidence="1">
    <location>
        <begin position="1"/>
        <end position="233"/>
    </location>
</feature>
<dbReference type="Proteomes" id="UP001632038">
    <property type="component" value="Unassembled WGS sequence"/>
</dbReference>
<dbReference type="InterPro" id="IPR053168">
    <property type="entry name" value="Glutamic_endopeptidase"/>
</dbReference>
<dbReference type="InterPro" id="IPR004314">
    <property type="entry name" value="Neprosin"/>
</dbReference>